<dbReference type="PANTHER" id="PTHR43441:SF3">
    <property type="entry name" value="ACETYLTRANSFERASE"/>
    <property type="match status" value="1"/>
</dbReference>
<evidence type="ECO:0000313" key="3">
    <source>
        <dbReference type="EMBL" id="QEM99729.1"/>
    </source>
</evidence>
<dbReference type="SUPFAM" id="SSF55729">
    <property type="entry name" value="Acyl-CoA N-acyltransferases (Nat)"/>
    <property type="match status" value="1"/>
</dbReference>
<feature type="compositionally biased region" description="Basic and acidic residues" evidence="1">
    <location>
        <begin position="232"/>
        <end position="241"/>
    </location>
</feature>
<name>A0A5C1PYL0_9BURK</name>
<feature type="region of interest" description="Disordered" evidence="1">
    <location>
        <begin position="219"/>
        <end position="241"/>
    </location>
</feature>
<accession>A0A5C1PYL0</accession>
<dbReference type="PANTHER" id="PTHR43441">
    <property type="entry name" value="RIBOSOMAL-PROTEIN-SERINE ACETYLTRANSFERASE"/>
    <property type="match status" value="1"/>
</dbReference>
<reference evidence="3 4" key="1">
    <citation type="submission" date="2019-02" db="EMBL/GenBank/DDBJ databases">
        <title>Complete Genome Sequence and Methylome Analysis of Sphaerotilus natans subsp. sulfidivorans D-507.</title>
        <authorList>
            <person name="Fomenkov A."/>
            <person name="Gridneva E."/>
            <person name="Smolyakov D."/>
            <person name="Dubinina G."/>
            <person name="Vincze T."/>
            <person name="Grabovich M."/>
            <person name="Roberts R.J."/>
        </authorList>
    </citation>
    <scope>NUCLEOTIDE SEQUENCE [LARGE SCALE GENOMIC DNA]</scope>
    <source>
        <strain evidence="3 4">D-507</strain>
    </source>
</reference>
<dbReference type="GO" id="GO:1990189">
    <property type="term" value="F:protein N-terminal-serine acetyltransferase activity"/>
    <property type="evidence" value="ECO:0007669"/>
    <property type="project" value="TreeGrafter"/>
</dbReference>
<dbReference type="Gene3D" id="3.40.630.30">
    <property type="match status" value="1"/>
</dbReference>
<dbReference type="AlphaFoldDB" id="A0A5C1PYL0"/>
<evidence type="ECO:0000313" key="4">
    <source>
        <dbReference type="Proteomes" id="UP000323522"/>
    </source>
</evidence>
<dbReference type="InterPro" id="IPR000182">
    <property type="entry name" value="GNAT_dom"/>
</dbReference>
<organism evidence="3 4">
    <name type="scientific">Sphaerotilus sulfidivorans</name>
    <dbReference type="NCBI Taxonomy" id="639200"/>
    <lineage>
        <taxon>Bacteria</taxon>
        <taxon>Pseudomonadati</taxon>
        <taxon>Pseudomonadota</taxon>
        <taxon>Betaproteobacteria</taxon>
        <taxon>Burkholderiales</taxon>
        <taxon>Sphaerotilaceae</taxon>
        <taxon>Sphaerotilus</taxon>
    </lineage>
</organism>
<gene>
    <name evidence="3" type="ORF">EWH46_02370</name>
</gene>
<sequence>MKETGACGPLVVFCRTALLPVLHLSTAGPSPMTPDTFRHSPEILPGRRLRLEKIHARHAPALYASVRRSMPELDYIAWGHQRWDEEAARRHCESTREWILTEGEGVSYLAFEYDTSTYVGCVDLHSVDFGVPRCQIGFVGCSRQRGRGLVREAALTLMDWAWRQGMARIEVWCDVRNTRSLAFAESLGMLREGLMRQVERDGRGLLCDHHLLARLASDPVPDPLPTMPARPARADSDPAVA</sequence>
<dbReference type="InterPro" id="IPR016181">
    <property type="entry name" value="Acyl_CoA_acyltransferase"/>
</dbReference>
<proteinExistence type="predicted"/>
<dbReference type="EMBL" id="CP035708">
    <property type="protein sequence ID" value="QEM99729.1"/>
    <property type="molecule type" value="Genomic_DNA"/>
</dbReference>
<dbReference type="PROSITE" id="PS51186">
    <property type="entry name" value="GNAT"/>
    <property type="match status" value="1"/>
</dbReference>
<dbReference type="OrthoDB" id="9801656at2"/>
<dbReference type="KEGG" id="snn:EWH46_02370"/>
<protein>
    <submittedName>
        <fullName evidence="3">N-acetyltransferase</fullName>
    </submittedName>
</protein>
<dbReference type="GO" id="GO:0005737">
    <property type="term" value="C:cytoplasm"/>
    <property type="evidence" value="ECO:0007669"/>
    <property type="project" value="TreeGrafter"/>
</dbReference>
<evidence type="ECO:0000259" key="2">
    <source>
        <dbReference type="PROSITE" id="PS51186"/>
    </source>
</evidence>
<feature type="domain" description="N-acetyltransferase" evidence="2">
    <location>
        <begin position="65"/>
        <end position="218"/>
    </location>
</feature>
<evidence type="ECO:0000256" key="1">
    <source>
        <dbReference type="SAM" id="MobiDB-lite"/>
    </source>
</evidence>
<keyword evidence="3" id="KW-0808">Transferase</keyword>
<dbReference type="Proteomes" id="UP000323522">
    <property type="component" value="Chromosome"/>
</dbReference>
<dbReference type="Pfam" id="PF13302">
    <property type="entry name" value="Acetyltransf_3"/>
    <property type="match status" value="1"/>
</dbReference>
<dbReference type="InterPro" id="IPR051908">
    <property type="entry name" value="Ribosomal_N-acetyltransferase"/>
</dbReference>
<dbReference type="GO" id="GO:0008999">
    <property type="term" value="F:protein-N-terminal-alanine acetyltransferase activity"/>
    <property type="evidence" value="ECO:0007669"/>
    <property type="project" value="TreeGrafter"/>
</dbReference>